<protein>
    <submittedName>
        <fullName evidence="1">Uncharacterized protein</fullName>
    </submittedName>
</protein>
<keyword evidence="2" id="KW-1185">Reference proteome</keyword>
<proteinExistence type="predicted"/>
<dbReference type="RefSeq" id="WP_220610931.1">
    <property type="nucleotide sequence ID" value="NZ_CP080598.1"/>
</dbReference>
<organism evidence="1 2">
    <name type="scientific">Sphaerospermopsis torques-reginae ITEP-024</name>
    <dbReference type="NCBI Taxonomy" id="984208"/>
    <lineage>
        <taxon>Bacteria</taxon>
        <taxon>Bacillati</taxon>
        <taxon>Cyanobacteriota</taxon>
        <taxon>Cyanophyceae</taxon>
        <taxon>Nostocales</taxon>
        <taxon>Aphanizomenonaceae</taxon>
        <taxon>Sphaerospermopsis</taxon>
        <taxon>Sphaerospermopsis torques-reginae</taxon>
    </lineage>
</organism>
<name>A0ABX8X386_9CYAN</name>
<evidence type="ECO:0000313" key="2">
    <source>
        <dbReference type="Proteomes" id="UP000826540"/>
    </source>
</evidence>
<dbReference type="EMBL" id="CP080598">
    <property type="protein sequence ID" value="QYX33116.1"/>
    <property type="molecule type" value="Genomic_DNA"/>
</dbReference>
<reference evidence="1 2" key="1">
    <citation type="journal article" date="2022" name="J. Am. Chem. Soc.">
        <title>Biosynthesis of Guanitoxin Enables Global Environmental Detection in Freshwater Cyanobacteria.</title>
        <authorList>
            <person name="Lima S.T."/>
            <person name="Fallon T.R."/>
            <person name="Cordoza J.L."/>
            <person name="Chekan J.R."/>
            <person name="Delbaje E."/>
            <person name="Hopiavuori A.R."/>
            <person name="Alvarenga D.O."/>
            <person name="Wood S.M."/>
            <person name="Luhavaya H."/>
            <person name="Baumgartner J.T."/>
            <person name="Dorr F.A."/>
            <person name="Etchegaray A."/>
            <person name="Pinto E."/>
            <person name="McKinnie S.M.K."/>
            <person name="Fiore M.F."/>
            <person name="Moore B.S."/>
        </authorList>
    </citation>
    <scope>NUCLEOTIDE SEQUENCE [LARGE SCALE GENOMIC DNA]</scope>
    <source>
        <strain evidence="1 2">ITEP-024</strain>
    </source>
</reference>
<accession>A0ABX8X386</accession>
<evidence type="ECO:0000313" key="1">
    <source>
        <dbReference type="EMBL" id="QYX33116.1"/>
    </source>
</evidence>
<gene>
    <name evidence="1" type="ORF">K2F26_07255</name>
</gene>
<sequence>MKKTTSMDKIKQLESRVNDISSGCNTVYKEGIYSTFYYKIIPLNKDPNLGRKDIIEILNIADTAEKELDSKDTL</sequence>
<dbReference type="Proteomes" id="UP000826540">
    <property type="component" value="Chromosome"/>
</dbReference>